<keyword evidence="9" id="KW-0067">ATP-binding</keyword>
<dbReference type="Gene3D" id="1.10.1070.11">
    <property type="entry name" value="Phosphatidylinositol 3-/4-kinase, catalytic domain"/>
    <property type="match status" value="1"/>
</dbReference>
<proteinExistence type="inferred from homology"/>
<keyword evidence="8 14" id="KW-0418">Kinase</keyword>
<evidence type="ECO:0000256" key="10">
    <source>
        <dbReference type="ARBA" id="ARBA00023242"/>
    </source>
</evidence>
<dbReference type="Pfam" id="PF02260">
    <property type="entry name" value="FATC"/>
    <property type="match status" value="1"/>
</dbReference>
<dbReference type="GO" id="GO:0005524">
    <property type="term" value="F:ATP binding"/>
    <property type="evidence" value="ECO:0007669"/>
    <property type="project" value="UniProtKB-KW"/>
</dbReference>
<dbReference type="GO" id="GO:0000077">
    <property type="term" value="P:DNA damage checkpoint signaling"/>
    <property type="evidence" value="ECO:0007669"/>
    <property type="project" value="TreeGrafter"/>
</dbReference>
<dbReference type="OrthoDB" id="381190at2759"/>
<evidence type="ECO:0000256" key="1">
    <source>
        <dbReference type="ARBA" id="ARBA00004123"/>
    </source>
</evidence>
<dbReference type="GO" id="GO:0005634">
    <property type="term" value="C:nucleus"/>
    <property type="evidence" value="ECO:0007669"/>
    <property type="project" value="UniProtKB-SubCell"/>
</dbReference>
<dbReference type="PANTHER" id="PTHR11139:SF69">
    <property type="entry name" value="SERINE_THREONINE-PROTEIN KINASE ATR"/>
    <property type="match status" value="1"/>
</dbReference>
<evidence type="ECO:0000256" key="4">
    <source>
        <dbReference type="ARBA" id="ARBA00022527"/>
    </source>
</evidence>
<evidence type="ECO:0000256" key="5">
    <source>
        <dbReference type="ARBA" id="ARBA00022679"/>
    </source>
</evidence>
<dbReference type="EMBL" id="ASGP02000001">
    <property type="protein sequence ID" value="KAH9526744.1"/>
    <property type="molecule type" value="Genomic_DNA"/>
</dbReference>
<dbReference type="InterPro" id="IPR003152">
    <property type="entry name" value="FATC_dom"/>
</dbReference>
<gene>
    <name evidence="15" type="ORF">DERF_000806</name>
    <name evidence="14" type="ORF">HUG17_8540</name>
</gene>
<dbReference type="EMBL" id="SDOV01000005">
    <property type="protein sequence ID" value="KAH7641071.1"/>
    <property type="molecule type" value="Genomic_DNA"/>
</dbReference>
<evidence type="ECO:0000313" key="14">
    <source>
        <dbReference type="EMBL" id="KAH7641071.1"/>
    </source>
</evidence>
<dbReference type="Proteomes" id="UP000828236">
    <property type="component" value="Unassembled WGS sequence"/>
</dbReference>
<keyword evidence="16" id="KW-1185">Reference proteome</keyword>
<dbReference type="GO" id="GO:0005694">
    <property type="term" value="C:chromosome"/>
    <property type="evidence" value="ECO:0007669"/>
    <property type="project" value="TreeGrafter"/>
</dbReference>
<dbReference type="PROSITE" id="PS00916">
    <property type="entry name" value="PI3_4_KINASE_2"/>
    <property type="match status" value="1"/>
</dbReference>
<dbReference type="GO" id="GO:0000723">
    <property type="term" value="P:telomere maintenance"/>
    <property type="evidence" value="ECO:0007669"/>
    <property type="project" value="TreeGrafter"/>
</dbReference>
<dbReference type="InterPro" id="IPR018936">
    <property type="entry name" value="PI3/4_kinase_CS"/>
</dbReference>
<dbReference type="EC" id="2.7.11.1" evidence="3"/>
<comment type="subcellular location">
    <subcellularLocation>
        <location evidence="1">Nucleus</location>
    </subcellularLocation>
</comment>
<comment type="similarity">
    <text evidence="2">Belongs to the PI3/PI4-kinase family. ATM subfamily.</text>
</comment>
<dbReference type="PROSITE" id="PS51190">
    <property type="entry name" value="FATC"/>
    <property type="match status" value="1"/>
</dbReference>
<comment type="caution">
    <text evidence="15">The sequence shown here is derived from an EMBL/GenBank/DDBJ whole genome shotgun (WGS) entry which is preliminary data.</text>
</comment>
<organism evidence="15 16">
    <name type="scientific">Dermatophagoides farinae</name>
    <name type="common">American house dust mite</name>
    <dbReference type="NCBI Taxonomy" id="6954"/>
    <lineage>
        <taxon>Eukaryota</taxon>
        <taxon>Metazoa</taxon>
        <taxon>Ecdysozoa</taxon>
        <taxon>Arthropoda</taxon>
        <taxon>Chelicerata</taxon>
        <taxon>Arachnida</taxon>
        <taxon>Acari</taxon>
        <taxon>Acariformes</taxon>
        <taxon>Sarcoptiformes</taxon>
        <taxon>Astigmata</taxon>
        <taxon>Psoroptidia</taxon>
        <taxon>Analgoidea</taxon>
        <taxon>Pyroglyphidae</taxon>
        <taxon>Dermatophagoidinae</taxon>
        <taxon>Dermatophagoides</taxon>
    </lineage>
</organism>
<dbReference type="InterPro" id="IPR057564">
    <property type="entry name" value="HEAT_ATR"/>
</dbReference>
<dbReference type="SMART" id="SM01343">
    <property type="entry name" value="FATC"/>
    <property type="match status" value="1"/>
</dbReference>
<evidence type="ECO:0000313" key="16">
    <source>
        <dbReference type="Proteomes" id="UP000790347"/>
    </source>
</evidence>
<keyword evidence="5" id="KW-0808">Transferase</keyword>
<keyword evidence="7" id="KW-0227">DNA damage</keyword>
<dbReference type="InterPro" id="IPR036940">
    <property type="entry name" value="PI3/4_kinase_cat_sf"/>
</dbReference>
<dbReference type="PANTHER" id="PTHR11139">
    <property type="entry name" value="ATAXIA TELANGIECTASIA MUTATED ATM -RELATED"/>
    <property type="match status" value="1"/>
</dbReference>
<keyword evidence="10" id="KW-0539">Nucleus</keyword>
<dbReference type="InterPro" id="IPR000403">
    <property type="entry name" value="PI3/4_kinase_cat_dom"/>
</dbReference>
<evidence type="ECO:0000259" key="13">
    <source>
        <dbReference type="PROSITE" id="PS51190"/>
    </source>
</evidence>
<dbReference type="GO" id="GO:0004674">
    <property type="term" value="F:protein serine/threonine kinase activity"/>
    <property type="evidence" value="ECO:0007669"/>
    <property type="project" value="UniProtKB-KW"/>
</dbReference>
<keyword evidence="4" id="KW-0723">Serine/threonine-protein kinase</keyword>
<sequence length="2464" mass="287298">METDQFDNCDDNVVTEITENDNESNCENHVSYADCMEIIESNFAKLTDKAHLITWTEYTINFLRKLSCFSNRYNRAVRIYYRIVNHAISDPYLRDLSSKFDEFFIEFEKKISSLKSSDDECSTDWNRSIIVVDQIFDSLAKIPSQDQLLMEHPFFLSTIPIALKTLAMISMKFHCIAKIVAIFEKIQDIVCKQMENVPKPQWLSLSNNLLLAIRIFTMISVAKELSFDKLKRLVLLLLNNGIGGDDCSRQFRKILITRAFIDLPSKTNVLLVKLFLDYQKDIGQLMVRKLRQNFDLNFLLECSNYFGIDLFTNELLFWIIPDFILECDQRICTLLDQVIIKKKLISQNKRISLINQYFNDIVAHLFFTSPDDTDFLTKIYEMVRFLSNYCECEVLEFLHKFDINLADTILRRFAECRNRSLKALSFIHQVSKLESVDKMQCFQQIDLNHFEMNKEEFQRILQEEFFTYHVHRIDRLLIRKDYCHCQIEEKIVLCQSFLQTLQELDDSFLNLYRVRIYFIIRLIVNENSDIRIIEIGLEILEHFVIRVGRNYLQMELLSICLLIVRFAQHLPRQTGQLLMKLLCRSEFPVSILYQLSFLPDQTNNPLKPAVDILRKRFSAFTAIISPQSSLMATIASSSASIMDAHSSSLLDTNNNRTTTKNYFETLKTETIDEQCQLINHIKSVEFGLICREIYFLLQNLDECTEIQLQEILLHQIYQRLDTNRKIFYRICQHRSLDASDFGHFLAGICIDLKIEETSSPVTAINVTSSANDSIQILETSSNNKTVDISLMNFFRQIIFVMLKCLKFSTRSEIQKLATSCLGVVGAISPNFLQLDLPFTCDDYCFDVKQPISKQSHRTMIDYADRKLFVYKKRPFKVLVLDILMEQIRTASCISEYNSASYALQKLLPLFTDRSIGHSGAAVLGCSNLEFDTQTAISTQKIERFVQNDGHFKGSKADFKKIKLASSQELKFLDRCDQIKQFLLDERNEYLNLDRDFDGELQSYRCIFGCSTLTAKDLRKSSPMEMEKFFDHSIKATMSFLEFVQSLIHMLYHSFLIPKLKNSQLESYETFTPLNNEEIFSQIYATSQSVSGNFHDLRQEFADIKQRIGQIRTPESFFLVCYHSIKVNVRLSYLLLPGLLIVALANGSNDDRQKFAQYFRCMIEEKFLACHSMFSNELGAMAADLICCLHDFLADWIRRRRLAHGVVIGSKFLRDRTIDILDPEYYGVKLWMDQMEPILLARLCCRARNYSRALQYLENVCQNQSINEDSVTSGSRQHSLATANDEFVREHFQMYVDIYHGLDDLEALQGLTIRFADSWLKSYHSFLYQEFHHSLLNNNSLEQLIYGNRLLRSIQMAPATNESEKLLDILTLQDKFFGSMLNVELPWISLDKSSIFTSDGYDQYRLLEAKWKLNEWDMLSTATYQSQLNIDHSPSRNQWQQTGIGEIFSAMHQKKSPFLIDSKLSDVRQSFQNHLDAALITNAWTAYNRTYNQSILPLHMMHDIQQFVTVIYNRLLMLDDSDEPQSNSSSDNDNHYVEQLRNSFHEIITEWRLRNLLLPESQQRQQIMDVQRALIELLLRHENKIGHQMSCDLREELFRFEHDSIRYALQFGRLDRATISLAKASQIREQSSQRSSWKINDDKMVDFLLDHAQVLWNKNQRTESIQLLNTELEKRYHPIQRQCYIESLKNCTPLSEQDLYNLSNTFALNLSHAQIIQMSGGSNQSLSTLVNCNNSMRASARSRIHEETVQISDTEENLFNFGKIQLRLAKYSEYGGSLNIHALTILYKSVTISCPQWEEAHFQLAMFYRRLYRQYQNASPLLDSKTGFLFGKPNEILDLKARTMKSICESLRFGSYKFVRFSLPTLLDIWFNMGYEFWSLQNRLRATKDQRTKTLHDLCKILIERSTSWIREMFTSSTNDAIFLIELDTLIGHLLHPIETIAKLVEEILTRLIADFPHHMAWLISRSLSTRIGRRGVKTKELIQAAQKICTGQQGSNNILSYFGAFNQFSDCLQSLAIYKESNRSSSNRRSNSGNKGEISLKLVSPNLIQCLQMNHKFALPSNQFFLPNSMNLERLSRTKHDHDDDDDAHYFRTLWIEKFQDKAQVMTSLQQPKRLTLYCHNGVKRQILVKYGDDLRRDRTMLAYCNLFNQCYRDEIVAIEPMSKVDDEYDAQRELKIWARRRQQPLVVRTYFAVALTDTFGVIEWIPGLASLKSLAEKQYSRTKCRAKQFILAKNAFIKSVCAPNLNRDKRVERFRQHFENFCPPVLQNWFQQHYVDAYSWYQARRNFTRTTAVFSMLGYILGLGDRHTDNVLFDPQTGQMVQVDFNCLFNRGEEFIVPELIPFRLTHNMTAAMGTNGYEGLFRSTCENVLIVCRQFREIFSHHVQIFLYDKFLDWNQCSDRNEIAEKCVFNVEARLFGITSRLIGKLSRGNIMSVAGQVDYVIKEATDVNNLGALYYGWAAYI</sequence>
<dbReference type="InterPro" id="IPR050517">
    <property type="entry name" value="DDR_Repair_Kinase"/>
</dbReference>
<feature type="domain" description="PI3K/PI4K catalytic" evidence="12">
    <location>
        <begin position="2099"/>
        <end position="2442"/>
    </location>
</feature>
<evidence type="ECO:0000313" key="15">
    <source>
        <dbReference type="EMBL" id="KAH9526744.1"/>
    </source>
</evidence>
<evidence type="ECO:0000256" key="6">
    <source>
        <dbReference type="ARBA" id="ARBA00022741"/>
    </source>
</evidence>
<evidence type="ECO:0000256" key="8">
    <source>
        <dbReference type="ARBA" id="ARBA00022777"/>
    </source>
</evidence>
<dbReference type="Proteomes" id="UP000790347">
    <property type="component" value="Unassembled WGS sequence"/>
</dbReference>
<dbReference type="SMART" id="SM00146">
    <property type="entry name" value="PI3Kc"/>
    <property type="match status" value="1"/>
</dbReference>
<evidence type="ECO:0000256" key="11">
    <source>
        <dbReference type="ARBA" id="ARBA00024420"/>
    </source>
</evidence>
<dbReference type="InterPro" id="IPR011009">
    <property type="entry name" value="Kinase-like_dom_sf"/>
</dbReference>
<dbReference type="Pfam" id="PF23593">
    <property type="entry name" value="HEAT_ATR"/>
    <property type="match status" value="1"/>
</dbReference>
<dbReference type="SUPFAM" id="SSF56112">
    <property type="entry name" value="Protein kinase-like (PK-like)"/>
    <property type="match status" value="1"/>
</dbReference>
<feature type="domain" description="FATC" evidence="13">
    <location>
        <begin position="2432"/>
        <end position="2464"/>
    </location>
</feature>
<evidence type="ECO:0000256" key="9">
    <source>
        <dbReference type="ARBA" id="ARBA00022840"/>
    </source>
</evidence>
<accession>A0A922I854</accession>
<dbReference type="GO" id="GO:0006281">
    <property type="term" value="P:DNA repair"/>
    <property type="evidence" value="ECO:0007669"/>
    <property type="project" value="TreeGrafter"/>
</dbReference>
<dbReference type="Pfam" id="PF00454">
    <property type="entry name" value="PI3_PI4_kinase"/>
    <property type="match status" value="1"/>
</dbReference>
<dbReference type="PROSITE" id="PS50290">
    <property type="entry name" value="PI3_4_KINASE_3"/>
    <property type="match status" value="1"/>
</dbReference>
<evidence type="ECO:0000256" key="7">
    <source>
        <dbReference type="ARBA" id="ARBA00022763"/>
    </source>
</evidence>
<evidence type="ECO:0000256" key="3">
    <source>
        <dbReference type="ARBA" id="ARBA00012513"/>
    </source>
</evidence>
<evidence type="ECO:0000256" key="2">
    <source>
        <dbReference type="ARBA" id="ARBA00010769"/>
    </source>
</evidence>
<protein>
    <recommendedName>
        <fullName evidence="11">Serine/threonine-protein kinase ATR</fullName>
        <ecNumber evidence="3">2.7.11.1</ecNumber>
    </recommendedName>
</protein>
<reference evidence="15" key="4">
    <citation type="journal article" date="2022" name="Res Sq">
        <title>Comparative Genomics Reveals Insights into the Divergent Evolution of Astigmatic Mites and Household Pest Adaptations.</title>
        <authorList>
            <person name="Xiong Q."/>
            <person name="Wan A.T.-Y."/>
            <person name="Liu X.-Y."/>
            <person name="Fung C.S.-H."/>
            <person name="Xiao X."/>
            <person name="Malainual N."/>
            <person name="Hou J."/>
            <person name="Wang L."/>
            <person name="Wang M."/>
            <person name="Yang K."/>
            <person name="Cui Y."/>
            <person name="Leung E."/>
            <person name="Nong W."/>
            <person name="Shin S.-K."/>
            <person name="Au S."/>
            <person name="Jeong K.Y."/>
            <person name="Chew F.T."/>
            <person name="Hui J."/>
            <person name="Leung T.F."/>
            <person name="Tungtrongchitr A."/>
            <person name="Zhong N."/>
            <person name="Liu Z."/>
            <person name="Tsui S."/>
        </authorList>
    </citation>
    <scope>NUCLEOTIDE SEQUENCE</scope>
    <source>
        <strain evidence="15">Derf</strain>
        <tissue evidence="15">Whole organism</tissue>
    </source>
</reference>
<keyword evidence="6" id="KW-0547">Nucleotide-binding</keyword>
<name>A0A922I854_DERFA</name>
<dbReference type="Gene3D" id="3.30.1010.10">
    <property type="entry name" value="Phosphatidylinositol 3-kinase Catalytic Subunit, Chain A, domain 4"/>
    <property type="match status" value="1"/>
</dbReference>
<reference evidence="14" key="2">
    <citation type="submission" date="2020-06" db="EMBL/GenBank/DDBJ databases">
        <authorList>
            <person name="Ji K."/>
            <person name="Li J."/>
        </authorList>
    </citation>
    <scope>NUCLEOTIDE SEQUENCE</scope>
    <source>
        <strain evidence="14">JKM2019</strain>
        <tissue evidence="14">Whole body</tissue>
    </source>
</reference>
<reference evidence="15" key="1">
    <citation type="submission" date="2013-05" db="EMBL/GenBank/DDBJ databases">
        <authorList>
            <person name="Yim A.K.Y."/>
            <person name="Chan T.F."/>
            <person name="Ji K.M."/>
            <person name="Liu X.Y."/>
            <person name="Zhou J.W."/>
            <person name="Li R.Q."/>
            <person name="Yang K.Y."/>
            <person name="Li J."/>
            <person name="Li M."/>
            <person name="Law P.T.W."/>
            <person name="Wu Y.L."/>
            <person name="Cai Z.L."/>
            <person name="Qin H."/>
            <person name="Bao Y."/>
            <person name="Leung R.K.K."/>
            <person name="Ng P.K.S."/>
            <person name="Zou J."/>
            <person name="Zhong X.J."/>
            <person name="Ran P.X."/>
            <person name="Zhong N.S."/>
            <person name="Liu Z.G."/>
            <person name="Tsui S.K.W."/>
        </authorList>
    </citation>
    <scope>NUCLEOTIDE SEQUENCE</scope>
    <source>
        <strain evidence="15">Derf</strain>
        <tissue evidence="15">Whole organism</tissue>
    </source>
</reference>
<reference evidence="14" key="3">
    <citation type="journal article" date="2021" name="World Allergy Organ. J.">
        <title>Chromosome-level assembly of Dermatophagoides farinae genome and transcriptome reveals two novel allergens Der f 37 and Der f 39.</title>
        <authorList>
            <person name="Chen J."/>
            <person name="Cai Z."/>
            <person name="Fan D."/>
            <person name="Hu J."/>
            <person name="Hou Y."/>
            <person name="He Y."/>
            <person name="Zhang Z."/>
            <person name="Zhao Z."/>
            <person name="Gao P."/>
            <person name="Hu W."/>
            <person name="Sun J."/>
            <person name="Li J."/>
            <person name="Ji K."/>
        </authorList>
    </citation>
    <scope>NUCLEOTIDE SEQUENCE</scope>
    <source>
        <strain evidence="14">JKM2019</strain>
    </source>
</reference>
<evidence type="ECO:0000259" key="12">
    <source>
        <dbReference type="PROSITE" id="PS50290"/>
    </source>
</evidence>